<feature type="domain" description="CBS" evidence="12">
    <location>
        <begin position="273"/>
        <end position="333"/>
    </location>
</feature>
<dbReference type="PROSITE" id="PS51846">
    <property type="entry name" value="CNNM"/>
    <property type="match status" value="1"/>
</dbReference>
<dbReference type="InterPro" id="IPR044751">
    <property type="entry name" value="Ion_transp-like_CBS"/>
</dbReference>
<dbReference type="InterPro" id="IPR016169">
    <property type="entry name" value="FAD-bd_PCMH_sub2"/>
</dbReference>
<accession>A0A4R4J501</accession>
<dbReference type="GO" id="GO:0050660">
    <property type="term" value="F:flavin adenine dinucleotide binding"/>
    <property type="evidence" value="ECO:0007669"/>
    <property type="project" value="InterPro"/>
</dbReference>
<organism evidence="14 15">
    <name type="scientific">Photorhabdus luminescens subsp. mexicana</name>
    <dbReference type="NCBI Taxonomy" id="2100167"/>
    <lineage>
        <taxon>Bacteria</taxon>
        <taxon>Pseudomonadati</taxon>
        <taxon>Pseudomonadota</taxon>
        <taxon>Gammaproteobacteria</taxon>
        <taxon>Enterobacterales</taxon>
        <taxon>Morganellaceae</taxon>
        <taxon>Photorhabdus</taxon>
    </lineage>
</organism>
<evidence type="ECO:0000256" key="7">
    <source>
        <dbReference type="ARBA" id="ARBA00023122"/>
    </source>
</evidence>
<gene>
    <name evidence="14" type="ORF">C5468_16230</name>
</gene>
<proteinExistence type="inferred from homology"/>
<dbReference type="Proteomes" id="UP000295550">
    <property type="component" value="Unassembled WGS sequence"/>
</dbReference>
<reference evidence="14 15" key="1">
    <citation type="journal article" date="2019" name="Int. J. Syst. Evol. Microbiol.">
        <title>Photorhabdus khanii subsp. guanajuatensis subsp. nov., isolated from Heterorhabditis atacamensis, and Photorhabdus luminescens subsp. mexicana subsp. nov., isolated from Heterorhabditis mexicana entomopathogenic nematodes.</title>
        <authorList>
            <person name="Machado R.A.R."/>
            <person name="Bruno P."/>
            <person name="Arce C.C.M."/>
            <person name="Liechti N."/>
            <person name="Kohler A."/>
            <person name="Bernal J."/>
            <person name="Bruggmann R."/>
            <person name="Turlings T.C.J."/>
        </authorList>
    </citation>
    <scope>NUCLEOTIDE SEQUENCE [LARGE SCALE GENOMIC DNA]</scope>
    <source>
        <strain evidence="14 15">MEX47-22</strain>
    </source>
</reference>
<dbReference type="PANTHER" id="PTHR22777">
    <property type="entry name" value="HEMOLYSIN-RELATED"/>
    <property type="match status" value="1"/>
</dbReference>
<name>A0A4R4J501_PHOLU</name>
<sequence length="431" mass="48218">MLEHVSTSTLLIILIIMVIVSAYFSASETGMMTMNRYRLRHLAKQGNRSARRVEALLRHPEQLISLILIGNNLVNILASALATIIGMRLYGDAGVAIATGILTFIVLIFSEVMPKTIAALYPERVAFPSSFLLRPLQKIMLPLVWVLNKITLLLMRCLGIKHPTGSNHAISKDELRTIVNESNAKLSQQNQDMLISILDLEKVTIGDIMVPRNEIVGIDINDDWKSIIRQLTHSPHGRIVLYRDSLDDAIGMLRVREAYRLMTEKKEFTKRNLIKAADKIYYVPVSTPLNIQLVNFQRNKEKAGLIVDEYGDIQGLVTVEDILEEIVGDFTTSMSPSLAEEVSPQSDGTILIDGTANIRELNKAFNWTLPVDGPRTVNGMVLEELGEIPALNVQVQIGKYNFEVLSVNDNVIKQVRVTPISQFPEQEAQII</sequence>
<dbReference type="EMBL" id="PUJX01000017">
    <property type="protein sequence ID" value="TDB48282.1"/>
    <property type="molecule type" value="Genomic_DNA"/>
</dbReference>
<evidence type="ECO:0000256" key="5">
    <source>
        <dbReference type="ARBA" id="ARBA00022737"/>
    </source>
</evidence>
<feature type="transmembrane region" description="Helical" evidence="11">
    <location>
        <begin position="6"/>
        <end position="26"/>
    </location>
</feature>
<dbReference type="PANTHER" id="PTHR22777:SF32">
    <property type="entry name" value="UPF0053 INNER MEMBRANE PROTEIN YFJD"/>
    <property type="match status" value="1"/>
</dbReference>
<feature type="transmembrane region" description="Helical" evidence="11">
    <location>
        <begin position="125"/>
        <end position="147"/>
    </location>
</feature>
<evidence type="ECO:0000256" key="3">
    <source>
        <dbReference type="ARBA" id="ARBA00022475"/>
    </source>
</evidence>
<evidence type="ECO:0000256" key="11">
    <source>
        <dbReference type="SAM" id="Phobius"/>
    </source>
</evidence>
<keyword evidence="8 10" id="KW-0472">Membrane</keyword>
<dbReference type="Pfam" id="PF00571">
    <property type="entry name" value="CBS"/>
    <property type="match status" value="1"/>
</dbReference>
<evidence type="ECO:0000313" key="15">
    <source>
        <dbReference type="Proteomes" id="UP000295550"/>
    </source>
</evidence>
<keyword evidence="5" id="KW-0677">Repeat</keyword>
<feature type="domain" description="CNNM transmembrane" evidence="13">
    <location>
        <begin position="3"/>
        <end position="193"/>
    </location>
</feature>
<dbReference type="GO" id="GO:0005886">
    <property type="term" value="C:plasma membrane"/>
    <property type="evidence" value="ECO:0007669"/>
    <property type="project" value="UniProtKB-SubCell"/>
</dbReference>
<dbReference type="InterPro" id="IPR005170">
    <property type="entry name" value="Transptr-assoc_dom"/>
</dbReference>
<dbReference type="SMART" id="SM01091">
    <property type="entry name" value="CorC_HlyC"/>
    <property type="match status" value="1"/>
</dbReference>
<dbReference type="InterPro" id="IPR046342">
    <property type="entry name" value="CBS_dom_sf"/>
</dbReference>
<dbReference type="InterPro" id="IPR036318">
    <property type="entry name" value="FAD-bd_PCMH-like_sf"/>
</dbReference>
<dbReference type="AlphaFoldDB" id="A0A4R4J501"/>
<evidence type="ECO:0000256" key="1">
    <source>
        <dbReference type="ARBA" id="ARBA00004651"/>
    </source>
</evidence>
<dbReference type="FunFam" id="3.10.580.10:FF:000012">
    <property type="entry name" value="DUF21 domain-containing protein"/>
    <property type="match status" value="1"/>
</dbReference>
<feature type="transmembrane region" description="Helical" evidence="11">
    <location>
        <begin position="63"/>
        <end position="87"/>
    </location>
</feature>
<comment type="subcellular location">
    <subcellularLocation>
        <location evidence="1">Cell membrane</location>
        <topology evidence="1">Multi-pass membrane protein</topology>
    </subcellularLocation>
</comment>
<keyword evidence="7 9" id="KW-0129">CBS domain</keyword>
<feature type="transmembrane region" description="Helical" evidence="11">
    <location>
        <begin position="93"/>
        <end position="113"/>
    </location>
</feature>
<comment type="caution">
    <text evidence="14">The sequence shown here is derived from an EMBL/GenBank/DDBJ whole genome shotgun (WGS) entry which is preliminary data.</text>
</comment>
<dbReference type="NCBIfam" id="NF008604">
    <property type="entry name" value="PRK11573.1"/>
    <property type="match status" value="1"/>
</dbReference>
<evidence type="ECO:0000256" key="6">
    <source>
        <dbReference type="ARBA" id="ARBA00022989"/>
    </source>
</evidence>
<dbReference type="InterPro" id="IPR000644">
    <property type="entry name" value="CBS_dom"/>
</dbReference>
<dbReference type="PROSITE" id="PS51371">
    <property type="entry name" value="CBS"/>
    <property type="match status" value="1"/>
</dbReference>
<evidence type="ECO:0000259" key="12">
    <source>
        <dbReference type="PROSITE" id="PS51371"/>
    </source>
</evidence>
<keyword evidence="4 10" id="KW-0812">Transmembrane</keyword>
<dbReference type="Pfam" id="PF03471">
    <property type="entry name" value="CorC_HlyC"/>
    <property type="match status" value="1"/>
</dbReference>
<keyword evidence="6 10" id="KW-1133">Transmembrane helix</keyword>
<evidence type="ECO:0000256" key="4">
    <source>
        <dbReference type="ARBA" id="ARBA00022692"/>
    </source>
</evidence>
<dbReference type="SUPFAM" id="SSF56176">
    <property type="entry name" value="FAD-binding/transporter-associated domain-like"/>
    <property type="match status" value="1"/>
</dbReference>
<dbReference type="Pfam" id="PF01595">
    <property type="entry name" value="CNNM"/>
    <property type="match status" value="1"/>
</dbReference>
<dbReference type="SUPFAM" id="SSF54631">
    <property type="entry name" value="CBS-domain pair"/>
    <property type="match status" value="1"/>
</dbReference>
<keyword evidence="3" id="KW-1003">Cell membrane</keyword>
<evidence type="ECO:0000313" key="14">
    <source>
        <dbReference type="EMBL" id="TDB48282.1"/>
    </source>
</evidence>
<dbReference type="InterPro" id="IPR002550">
    <property type="entry name" value="CNNM"/>
</dbReference>
<dbReference type="Gene3D" id="3.30.465.10">
    <property type="match status" value="1"/>
</dbReference>
<dbReference type="CDD" id="cd04590">
    <property type="entry name" value="CBS_pair_CorC_HlyC_assoc"/>
    <property type="match status" value="1"/>
</dbReference>
<evidence type="ECO:0000256" key="8">
    <source>
        <dbReference type="ARBA" id="ARBA00023136"/>
    </source>
</evidence>
<evidence type="ECO:0000256" key="10">
    <source>
        <dbReference type="PROSITE-ProRule" id="PRU01193"/>
    </source>
</evidence>
<evidence type="ECO:0000256" key="9">
    <source>
        <dbReference type="PROSITE-ProRule" id="PRU00703"/>
    </source>
</evidence>
<comment type="similarity">
    <text evidence="2">Belongs to the UPF0053 family.</text>
</comment>
<protein>
    <submittedName>
        <fullName evidence="14">Magnesium/cobalt efflux protein</fullName>
    </submittedName>
</protein>
<evidence type="ECO:0000256" key="2">
    <source>
        <dbReference type="ARBA" id="ARBA00006337"/>
    </source>
</evidence>
<dbReference type="Gene3D" id="3.10.580.10">
    <property type="entry name" value="CBS-domain"/>
    <property type="match status" value="1"/>
</dbReference>
<dbReference type="FunFam" id="3.30.465.10:FF:000010">
    <property type="entry name" value="DUF21 domain-containing protein"/>
    <property type="match status" value="1"/>
</dbReference>
<evidence type="ECO:0000259" key="13">
    <source>
        <dbReference type="PROSITE" id="PS51846"/>
    </source>
</evidence>